<sequence>MVSVISVLAIGLAIAAYELPDLFRKRQKKEVIFVSILLAIGIVLSSMATKPMNLPSPLNVLKLIYKPISELVFNENETRR</sequence>
<name>A0A916Z4W0_9BACL</name>
<dbReference type="Proteomes" id="UP000612456">
    <property type="component" value="Unassembled WGS sequence"/>
</dbReference>
<accession>A0A916Z4W0</accession>
<dbReference type="AlphaFoldDB" id="A0A916Z4W0"/>
<organism evidence="2 3">
    <name type="scientific">Paenibacillus nasutitermitis</name>
    <dbReference type="NCBI Taxonomy" id="1652958"/>
    <lineage>
        <taxon>Bacteria</taxon>
        <taxon>Bacillati</taxon>
        <taxon>Bacillota</taxon>
        <taxon>Bacilli</taxon>
        <taxon>Bacillales</taxon>
        <taxon>Paenibacillaceae</taxon>
        <taxon>Paenibacillus</taxon>
    </lineage>
</organism>
<keyword evidence="1" id="KW-1133">Transmembrane helix</keyword>
<keyword evidence="3" id="KW-1185">Reference proteome</keyword>
<evidence type="ECO:0000313" key="3">
    <source>
        <dbReference type="Proteomes" id="UP000612456"/>
    </source>
</evidence>
<gene>
    <name evidence="2" type="ORF">GCM10010911_38280</name>
</gene>
<protein>
    <submittedName>
        <fullName evidence="2">Uncharacterized protein</fullName>
    </submittedName>
</protein>
<keyword evidence="1" id="KW-0472">Membrane</keyword>
<evidence type="ECO:0000313" key="2">
    <source>
        <dbReference type="EMBL" id="GGD76549.1"/>
    </source>
</evidence>
<proteinExistence type="predicted"/>
<feature type="transmembrane region" description="Helical" evidence="1">
    <location>
        <begin position="31"/>
        <end position="49"/>
    </location>
</feature>
<reference evidence="2" key="2">
    <citation type="submission" date="2020-09" db="EMBL/GenBank/DDBJ databases">
        <authorList>
            <person name="Sun Q."/>
            <person name="Zhou Y."/>
        </authorList>
    </citation>
    <scope>NUCLEOTIDE SEQUENCE</scope>
    <source>
        <strain evidence="2">CGMCC 1.15178</strain>
    </source>
</reference>
<evidence type="ECO:0000256" key="1">
    <source>
        <dbReference type="SAM" id="Phobius"/>
    </source>
</evidence>
<keyword evidence="1" id="KW-0812">Transmembrane</keyword>
<reference evidence="2" key="1">
    <citation type="journal article" date="2014" name="Int. J. Syst. Evol. Microbiol.">
        <title>Complete genome sequence of Corynebacterium casei LMG S-19264T (=DSM 44701T), isolated from a smear-ripened cheese.</title>
        <authorList>
            <consortium name="US DOE Joint Genome Institute (JGI-PGF)"/>
            <person name="Walter F."/>
            <person name="Albersmeier A."/>
            <person name="Kalinowski J."/>
            <person name="Ruckert C."/>
        </authorList>
    </citation>
    <scope>NUCLEOTIDE SEQUENCE</scope>
    <source>
        <strain evidence="2">CGMCC 1.15178</strain>
    </source>
</reference>
<comment type="caution">
    <text evidence="2">The sequence shown here is derived from an EMBL/GenBank/DDBJ whole genome shotgun (WGS) entry which is preliminary data.</text>
</comment>
<dbReference type="EMBL" id="BMHP01000002">
    <property type="protein sequence ID" value="GGD76549.1"/>
    <property type="molecule type" value="Genomic_DNA"/>
</dbReference>
<dbReference type="RefSeq" id="WP_188993570.1">
    <property type="nucleotide sequence ID" value="NZ_BMHP01000002.1"/>
</dbReference>